<dbReference type="PANTHER" id="PTHR24067">
    <property type="entry name" value="UBIQUITIN-CONJUGATING ENZYME E2"/>
    <property type="match status" value="1"/>
</dbReference>
<feature type="region of interest" description="Disordered" evidence="8">
    <location>
        <begin position="158"/>
        <end position="228"/>
    </location>
</feature>
<feature type="compositionally biased region" description="Polar residues" evidence="8">
    <location>
        <begin position="158"/>
        <end position="169"/>
    </location>
</feature>
<evidence type="ECO:0000256" key="8">
    <source>
        <dbReference type="SAM" id="MobiDB-lite"/>
    </source>
</evidence>
<keyword evidence="11" id="KW-1185">Reference proteome</keyword>
<reference evidence="11" key="1">
    <citation type="journal article" date="2023" name="Commun. Biol.">
        <title>Genome analysis of Parmales, the sister group of diatoms, reveals the evolutionary specialization of diatoms from phago-mixotrophs to photoautotrophs.</title>
        <authorList>
            <person name="Ban H."/>
            <person name="Sato S."/>
            <person name="Yoshikawa S."/>
            <person name="Yamada K."/>
            <person name="Nakamura Y."/>
            <person name="Ichinomiya M."/>
            <person name="Sato N."/>
            <person name="Blanc-Mathieu R."/>
            <person name="Endo H."/>
            <person name="Kuwata A."/>
            <person name="Ogata H."/>
        </authorList>
    </citation>
    <scope>NUCLEOTIDE SEQUENCE [LARGE SCALE GENOMIC DNA]</scope>
    <source>
        <strain evidence="11">NIES 3700</strain>
    </source>
</reference>
<dbReference type="PROSITE" id="PS50127">
    <property type="entry name" value="UBC_2"/>
    <property type="match status" value="1"/>
</dbReference>
<dbReference type="InterPro" id="IPR000608">
    <property type="entry name" value="UBC"/>
</dbReference>
<dbReference type="AlphaFoldDB" id="A0A9W7A8C6"/>
<dbReference type="Gene3D" id="3.10.110.10">
    <property type="entry name" value="Ubiquitin Conjugating Enzyme"/>
    <property type="match status" value="1"/>
</dbReference>
<evidence type="ECO:0000256" key="3">
    <source>
        <dbReference type="ARBA" id="ARBA00022741"/>
    </source>
</evidence>
<dbReference type="FunFam" id="3.10.110.10:FF:000031">
    <property type="entry name" value="Ubiquitin-conjugating enzyme E2 22"/>
    <property type="match status" value="1"/>
</dbReference>
<evidence type="ECO:0000256" key="2">
    <source>
        <dbReference type="ARBA" id="ARBA00022679"/>
    </source>
</evidence>
<dbReference type="SMART" id="SM00212">
    <property type="entry name" value="UBCc"/>
    <property type="match status" value="1"/>
</dbReference>
<accession>A0A9W7A8C6</accession>
<evidence type="ECO:0000256" key="5">
    <source>
        <dbReference type="ARBA" id="ARBA00022840"/>
    </source>
</evidence>
<dbReference type="Proteomes" id="UP001165122">
    <property type="component" value="Unassembled WGS sequence"/>
</dbReference>
<dbReference type="OrthoDB" id="10069349at2759"/>
<feature type="active site" description="Glycyl thioester intermediate" evidence="6">
    <location>
        <position position="97"/>
    </location>
</feature>
<feature type="domain" description="UBC core" evidence="9">
    <location>
        <begin position="11"/>
        <end position="159"/>
    </location>
</feature>
<dbReference type="Pfam" id="PF00179">
    <property type="entry name" value="UQ_con"/>
    <property type="match status" value="1"/>
</dbReference>
<dbReference type="EC" id="2.3.2.23" evidence="1"/>
<evidence type="ECO:0000256" key="4">
    <source>
        <dbReference type="ARBA" id="ARBA00022786"/>
    </source>
</evidence>
<feature type="compositionally biased region" description="Basic residues" evidence="8">
    <location>
        <begin position="219"/>
        <end position="228"/>
    </location>
</feature>
<dbReference type="InterPro" id="IPR016135">
    <property type="entry name" value="UBQ-conjugating_enzyme/RWD"/>
</dbReference>
<protein>
    <recommendedName>
        <fullName evidence="1">E2 ubiquitin-conjugating enzyme</fullName>
        <ecNumber evidence="1">2.3.2.23</ecNumber>
    </recommendedName>
</protein>
<dbReference type="PROSITE" id="PS00183">
    <property type="entry name" value="UBC_1"/>
    <property type="match status" value="1"/>
</dbReference>
<evidence type="ECO:0000256" key="7">
    <source>
        <dbReference type="RuleBase" id="RU362109"/>
    </source>
</evidence>
<proteinExistence type="inferred from homology"/>
<dbReference type="InterPro" id="IPR023313">
    <property type="entry name" value="UBQ-conjugating_AS"/>
</dbReference>
<evidence type="ECO:0000313" key="10">
    <source>
        <dbReference type="EMBL" id="GMH63175.1"/>
    </source>
</evidence>
<evidence type="ECO:0000313" key="11">
    <source>
        <dbReference type="Proteomes" id="UP001165122"/>
    </source>
</evidence>
<dbReference type="InterPro" id="IPR050113">
    <property type="entry name" value="Ub_conjugating_enzyme"/>
</dbReference>
<dbReference type="GO" id="GO:0005524">
    <property type="term" value="F:ATP binding"/>
    <property type="evidence" value="ECO:0007669"/>
    <property type="project" value="UniProtKB-UniRule"/>
</dbReference>
<name>A0A9W7A8C6_9STRA</name>
<gene>
    <name evidence="10" type="ORF">TrLO_g13811</name>
</gene>
<keyword evidence="4 7" id="KW-0833">Ubl conjugation pathway</keyword>
<evidence type="ECO:0000256" key="1">
    <source>
        <dbReference type="ARBA" id="ARBA00012486"/>
    </source>
</evidence>
<organism evidence="10 11">
    <name type="scientific">Triparma laevis f. longispina</name>
    <dbReference type="NCBI Taxonomy" id="1714387"/>
    <lineage>
        <taxon>Eukaryota</taxon>
        <taxon>Sar</taxon>
        <taxon>Stramenopiles</taxon>
        <taxon>Ochrophyta</taxon>
        <taxon>Bolidophyceae</taxon>
        <taxon>Parmales</taxon>
        <taxon>Triparmaceae</taxon>
        <taxon>Triparma</taxon>
    </lineage>
</organism>
<dbReference type="SUPFAM" id="SSF54495">
    <property type="entry name" value="UBC-like"/>
    <property type="match status" value="1"/>
</dbReference>
<sequence>MSAQCENLPPQVVMRLAKEVRKLANEPPEGIKFLASEEENLGEVHAEIEGPVGTPYSGYFFELKLVLSGDFPNSPPRGFFLSKIYHPNVNPTSGDICVNTLKKDWSSTTTISHVLSVIRCLLIVPFPESSLNDEAGKLFMDSYEEYARRAKLMASVHARQSSSVTNPTSGDGKGEAPLSKSGSETTTTTASTTTITATTPTTTTTASKKKKSAGDDKKKAKKKNLNRL</sequence>
<comment type="similarity">
    <text evidence="7">Belongs to the ubiquitin-conjugating enzyme family.</text>
</comment>
<dbReference type="GO" id="GO:0061631">
    <property type="term" value="F:ubiquitin conjugating enzyme activity"/>
    <property type="evidence" value="ECO:0007669"/>
    <property type="project" value="UniProtKB-EC"/>
</dbReference>
<feature type="compositionally biased region" description="Low complexity" evidence="8">
    <location>
        <begin position="179"/>
        <end position="206"/>
    </location>
</feature>
<evidence type="ECO:0000259" key="9">
    <source>
        <dbReference type="PROSITE" id="PS50127"/>
    </source>
</evidence>
<comment type="caution">
    <text evidence="10">The sequence shown here is derived from an EMBL/GenBank/DDBJ whole genome shotgun (WGS) entry which is preliminary data.</text>
</comment>
<evidence type="ECO:0000256" key="6">
    <source>
        <dbReference type="PROSITE-ProRule" id="PRU10133"/>
    </source>
</evidence>
<dbReference type="CDD" id="cd23804">
    <property type="entry name" value="UBCc_UBE2S"/>
    <property type="match status" value="1"/>
</dbReference>
<keyword evidence="5 7" id="KW-0067">ATP-binding</keyword>
<dbReference type="EMBL" id="BRXW01000526">
    <property type="protein sequence ID" value="GMH63175.1"/>
    <property type="molecule type" value="Genomic_DNA"/>
</dbReference>
<keyword evidence="2" id="KW-0808">Transferase</keyword>
<keyword evidence="3 7" id="KW-0547">Nucleotide-binding</keyword>